<dbReference type="PANTHER" id="PTHR22091">
    <property type="entry name" value="COILED-COIL DOMAIN-CONTAINING PROTEIN 77"/>
    <property type="match status" value="1"/>
</dbReference>
<feature type="compositionally biased region" description="Basic and acidic residues" evidence="2">
    <location>
        <begin position="392"/>
        <end position="404"/>
    </location>
</feature>
<sequence>MTDSVCTEFFKEESIEFSNKMPIESSKAKLLYHYRGKVSHHLIEREEWIAQLENVGHSQEYLYSLMQKLNELNSEIYKIQAKLSTVQDSIFSEKHQALKLLQENKELKLLQLTDQKRLKEFISLTTPKQASVTFFQDKRPSSAKEIRKSSSECSWCALCKRYSGPKHHHLVGKVTNQPKTMVRTVYLPNEELNSLMVEVDMIKDQIEQEKETFENELRALKEEQNVRQQEKDMRKTVDENRIKELIALVEAEEEGKNIENKSYLRLRYEVQESEKELKRIIELMEKGLDQARDKYVESKNLAKVETKEEERQADKKSNEFSYKFRKQVIKQEENIQVIKEQYADLQAKYTEKVDQLEQNIANLTQNYKDLEEKRRIAKNKLNRQVDGLQERLRELENDNREKKGLKNMKNKRNDDSR</sequence>
<evidence type="ECO:0000313" key="3">
    <source>
        <dbReference type="EMBL" id="OMJ83927.1"/>
    </source>
</evidence>
<keyword evidence="1" id="KW-0175">Coiled coil</keyword>
<keyword evidence="4" id="KW-1185">Reference proteome</keyword>
<accession>A0A1R2C4K5</accession>
<evidence type="ECO:0000313" key="4">
    <source>
        <dbReference type="Proteomes" id="UP000187209"/>
    </source>
</evidence>
<dbReference type="PANTHER" id="PTHR22091:SF1">
    <property type="entry name" value="COILED-COIL DOMAIN-CONTAINING PROTEIN 77"/>
    <property type="match status" value="1"/>
</dbReference>
<feature type="region of interest" description="Disordered" evidence="2">
    <location>
        <begin position="392"/>
        <end position="417"/>
    </location>
</feature>
<dbReference type="AlphaFoldDB" id="A0A1R2C4K5"/>
<evidence type="ECO:0000256" key="1">
    <source>
        <dbReference type="SAM" id="Coils"/>
    </source>
</evidence>
<dbReference type="InterPro" id="IPR037696">
    <property type="entry name" value="CCDC77"/>
</dbReference>
<dbReference type="EMBL" id="MPUH01000286">
    <property type="protein sequence ID" value="OMJ83927.1"/>
    <property type="molecule type" value="Genomic_DNA"/>
</dbReference>
<gene>
    <name evidence="3" type="ORF">SteCoe_15022</name>
</gene>
<protein>
    <submittedName>
        <fullName evidence="3">Uncharacterized protein</fullName>
    </submittedName>
</protein>
<name>A0A1R2C4K5_9CILI</name>
<dbReference type="OrthoDB" id="191169at2759"/>
<proteinExistence type="predicted"/>
<comment type="caution">
    <text evidence="3">The sequence shown here is derived from an EMBL/GenBank/DDBJ whole genome shotgun (WGS) entry which is preliminary data.</text>
</comment>
<organism evidence="3 4">
    <name type="scientific">Stentor coeruleus</name>
    <dbReference type="NCBI Taxonomy" id="5963"/>
    <lineage>
        <taxon>Eukaryota</taxon>
        <taxon>Sar</taxon>
        <taxon>Alveolata</taxon>
        <taxon>Ciliophora</taxon>
        <taxon>Postciliodesmatophora</taxon>
        <taxon>Heterotrichea</taxon>
        <taxon>Heterotrichida</taxon>
        <taxon>Stentoridae</taxon>
        <taxon>Stentor</taxon>
    </lineage>
</organism>
<evidence type="ECO:0000256" key="2">
    <source>
        <dbReference type="SAM" id="MobiDB-lite"/>
    </source>
</evidence>
<reference evidence="3 4" key="1">
    <citation type="submission" date="2016-11" db="EMBL/GenBank/DDBJ databases">
        <title>The macronuclear genome of Stentor coeruleus: a giant cell with tiny introns.</title>
        <authorList>
            <person name="Slabodnick M."/>
            <person name="Ruby J.G."/>
            <person name="Reiff S.B."/>
            <person name="Swart E.C."/>
            <person name="Gosai S."/>
            <person name="Prabakaran S."/>
            <person name="Witkowska E."/>
            <person name="Larue G.E."/>
            <person name="Fisher S."/>
            <person name="Freeman R.M."/>
            <person name="Gunawardena J."/>
            <person name="Chu W."/>
            <person name="Stover N.A."/>
            <person name="Gregory B.D."/>
            <person name="Nowacki M."/>
            <person name="Derisi J."/>
            <person name="Roy S.W."/>
            <person name="Marshall W.F."/>
            <person name="Sood P."/>
        </authorList>
    </citation>
    <scope>NUCLEOTIDE SEQUENCE [LARGE SCALE GENOMIC DNA]</scope>
    <source>
        <strain evidence="3">WM001</strain>
    </source>
</reference>
<feature type="coiled-coil region" evidence="1">
    <location>
        <begin position="192"/>
        <end position="239"/>
    </location>
</feature>
<dbReference type="Proteomes" id="UP000187209">
    <property type="component" value="Unassembled WGS sequence"/>
</dbReference>